<protein>
    <submittedName>
        <fullName evidence="1">Uncharacterized protein</fullName>
    </submittedName>
</protein>
<organism evidence="1 2">
    <name type="scientific">Mya arenaria</name>
    <name type="common">Soft-shell clam</name>
    <dbReference type="NCBI Taxonomy" id="6604"/>
    <lineage>
        <taxon>Eukaryota</taxon>
        <taxon>Metazoa</taxon>
        <taxon>Spiralia</taxon>
        <taxon>Lophotrochozoa</taxon>
        <taxon>Mollusca</taxon>
        <taxon>Bivalvia</taxon>
        <taxon>Autobranchia</taxon>
        <taxon>Heteroconchia</taxon>
        <taxon>Euheterodonta</taxon>
        <taxon>Imparidentia</taxon>
        <taxon>Neoheterodontei</taxon>
        <taxon>Myida</taxon>
        <taxon>Myoidea</taxon>
        <taxon>Myidae</taxon>
        <taxon>Mya</taxon>
    </lineage>
</organism>
<dbReference type="EMBL" id="CP111016">
    <property type="protein sequence ID" value="WAR06131.1"/>
    <property type="molecule type" value="Genomic_DNA"/>
</dbReference>
<accession>A0ABY7EG61</accession>
<keyword evidence="2" id="KW-1185">Reference proteome</keyword>
<dbReference type="Proteomes" id="UP001164746">
    <property type="component" value="Chromosome 5"/>
</dbReference>
<feature type="non-terminal residue" evidence="1">
    <location>
        <position position="1"/>
    </location>
</feature>
<evidence type="ECO:0000313" key="1">
    <source>
        <dbReference type="EMBL" id="WAR06131.1"/>
    </source>
</evidence>
<sequence>MPFGKFLLVENCPTKPFACVKVSNEKLQSYLQEMTLLIISIKGLYEITQVSWYSMTLRVQVGIPVILLRNLTYKLVNWLQRIMTSLDGERPTVEFPTVGTTIKFQFE</sequence>
<reference evidence="1" key="1">
    <citation type="submission" date="2022-11" db="EMBL/GenBank/DDBJ databases">
        <title>Centuries of genome instability and evolution in soft-shell clam transmissible cancer (bioRxiv).</title>
        <authorList>
            <person name="Hart S.F.M."/>
            <person name="Yonemitsu M.A."/>
            <person name="Giersch R.M."/>
            <person name="Beal B.F."/>
            <person name="Arriagada G."/>
            <person name="Davis B.W."/>
            <person name="Ostrander E.A."/>
            <person name="Goff S.P."/>
            <person name="Metzger M.J."/>
        </authorList>
    </citation>
    <scope>NUCLEOTIDE SEQUENCE</scope>
    <source>
        <strain evidence="1">MELC-2E11</strain>
        <tissue evidence="1">Siphon/mantle</tissue>
    </source>
</reference>
<proteinExistence type="predicted"/>
<name>A0ABY7EG61_MYAAR</name>
<gene>
    <name evidence="1" type="ORF">MAR_021500</name>
</gene>
<evidence type="ECO:0000313" key="2">
    <source>
        <dbReference type="Proteomes" id="UP001164746"/>
    </source>
</evidence>